<organism evidence="3 4">
    <name type="scientific">Mythimna separata</name>
    <name type="common">Oriental armyworm</name>
    <name type="synonym">Pseudaletia separata</name>
    <dbReference type="NCBI Taxonomy" id="271217"/>
    <lineage>
        <taxon>Eukaryota</taxon>
        <taxon>Metazoa</taxon>
        <taxon>Ecdysozoa</taxon>
        <taxon>Arthropoda</taxon>
        <taxon>Hexapoda</taxon>
        <taxon>Insecta</taxon>
        <taxon>Pterygota</taxon>
        <taxon>Neoptera</taxon>
        <taxon>Endopterygota</taxon>
        <taxon>Lepidoptera</taxon>
        <taxon>Glossata</taxon>
        <taxon>Ditrysia</taxon>
        <taxon>Noctuoidea</taxon>
        <taxon>Noctuidae</taxon>
        <taxon>Noctuinae</taxon>
        <taxon>Hadenini</taxon>
        <taxon>Mythimna</taxon>
    </lineage>
</organism>
<dbReference type="InterPro" id="IPR006579">
    <property type="entry name" value="Pre_C2HC_dom"/>
</dbReference>
<sequence length="505" mass="56787">MSDTNNDLSCDPANPRRLLVSGPGGGKYVTEDCVGVGDQAPVTVNAPGSTTKKLTQQAFHPSLFFTRPRSSSMGNIKTTDSENLPTTSSDKNTTDVGANKVCPPSWQRVPTDRYAKRKRLSNSPTQPEKVTHTAQTGITTANRYSGLPIDLTDEPTENLSTDGNKKVNKPPPVIPYGIEDLTKLTELLNKTMPSSGYSYKVINRDQLRVITQSTEIYKDLIELIRTNGLIGHTFPPKQDKCYRIVKNLHHTTPKTAITEEIEKTGNRVRGEIICAISRKNKKPLNMFFVNIEPSPNNREIKSIESIYHTRVKIEDPRKSTDIPQCTRCQQYGHTKNNCMRPYRCVKCAKGHKTTDCPKKDRNTPATCALCQGEHPTNYKGCQVYKEIRSRKMTQTDNRKTLLEKMKKATNSFTPRPEDFPPLKPPRFATQQSINNQERNTPPPSGKIHNNANTSNWRRKIENKQSQPTSSLEQIIIKQSEKIDILIQQIGTLMGLITTLVVQCKK</sequence>
<feature type="domain" description="Pre-C2HC" evidence="2">
    <location>
        <begin position="254"/>
        <end position="323"/>
    </location>
</feature>
<evidence type="ECO:0000256" key="1">
    <source>
        <dbReference type="SAM" id="MobiDB-lite"/>
    </source>
</evidence>
<dbReference type="GO" id="GO:0003676">
    <property type="term" value="F:nucleic acid binding"/>
    <property type="evidence" value="ECO:0007669"/>
    <property type="project" value="InterPro"/>
</dbReference>
<feature type="region of interest" description="Disordered" evidence="1">
    <location>
        <begin position="434"/>
        <end position="453"/>
    </location>
</feature>
<evidence type="ECO:0000313" key="3">
    <source>
        <dbReference type="EMBL" id="KAJ8734276.1"/>
    </source>
</evidence>
<name>A0AAD8E0H5_MYTSE</name>
<comment type="caution">
    <text evidence="3">The sequence shown here is derived from an EMBL/GenBank/DDBJ whole genome shotgun (WGS) entry which is preliminary data.</text>
</comment>
<proteinExistence type="predicted"/>
<feature type="region of interest" description="Disordered" evidence="1">
    <location>
        <begin position="1"/>
        <end position="23"/>
    </location>
</feature>
<evidence type="ECO:0000313" key="4">
    <source>
        <dbReference type="Proteomes" id="UP001231518"/>
    </source>
</evidence>
<feature type="region of interest" description="Disordered" evidence="1">
    <location>
        <begin position="65"/>
        <end position="107"/>
    </location>
</feature>
<dbReference type="SUPFAM" id="SSF57756">
    <property type="entry name" value="Retrovirus zinc finger-like domains"/>
    <property type="match status" value="1"/>
</dbReference>
<dbReference type="SMART" id="SM00596">
    <property type="entry name" value="PRE_C2HC"/>
    <property type="match status" value="1"/>
</dbReference>
<evidence type="ECO:0000259" key="2">
    <source>
        <dbReference type="SMART" id="SM00596"/>
    </source>
</evidence>
<dbReference type="Pfam" id="PF07530">
    <property type="entry name" value="PRE_C2HC"/>
    <property type="match status" value="1"/>
</dbReference>
<keyword evidence="4" id="KW-1185">Reference proteome</keyword>
<dbReference type="GO" id="GO:0008270">
    <property type="term" value="F:zinc ion binding"/>
    <property type="evidence" value="ECO:0007669"/>
    <property type="project" value="InterPro"/>
</dbReference>
<dbReference type="AlphaFoldDB" id="A0AAD8E0H5"/>
<dbReference type="EMBL" id="JARGEI010000003">
    <property type="protein sequence ID" value="KAJ8734276.1"/>
    <property type="molecule type" value="Genomic_DNA"/>
</dbReference>
<dbReference type="InterPro" id="IPR036875">
    <property type="entry name" value="Znf_CCHC_sf"/>
</dbReference>
<reference evidence="3" key="1">
    <citation type="submission" date="2023-03" db="EMBL/GenBank/DDBJ databases">
        <title>Chromosome-level genomes of two armyworms, Mythimna separata and Mythimna loreyi, provide insights into the biosynthesis and reception of sex pheromones.</title>
        <authorList>
            <person name="Zhao H."/>
        </authorList>
    </citation>
    <scope>NUCLEOTIDE SEQUENCE</scope>
    <source>
        <strain evidence="3">BeijingLab</strain>
        <tissue evidence="3">Pupa</tissue>
    </source>
</reference>
<accession>A0AAD8E0H5</accession>
<dbReference type="Proteomes" id="UP001231518">
    <property type="component" value="Chromosome 5"/>
</dbReference>
<gene>
    <name evidence="3" type="ORF">PYW07_014827</name>
</gene>
<protein>
    <recommendedName>
        <fullName evidence="2">Pre-C2HC domain-containing protein</fullName>
    </recommendedName>
</protein>
<feature type="compositionally biased region" description="Polar residues" evidence="1">
    <location>
        <begin position="68"/>
        <end position="96"/>
    </location>
</feature>